<gene>
    <name evidence="2" type="ORF">C6569_01885</name>
</gene>
<evidence type="ECO:0000313" key="3">
    <source>
        <dbReference type="Proteomes" id="UP000237889"/>
    </source>
</evidence>
<dbReference type="Proteomes" id="UP000237889">
    <property type="component" value="Chromosome"/>
</dbReference>
<sequence>MSDATTHRAFFGDAEYAFRLTPPLIIELERLTGMGIGGFCQRLFAMDFRHADMLATIRLALIGGGMAHGDADRLVRTYAADHPIMHAYPLAVDILDRLWGGPPAVETDEPKDETQEVAEPQPEAQVEVFDPPADDDHARSLRNGYGA</sequence>
<dbReference type="RefSeq" id="WP_106747248.1">
    <property type="nucleotide sequence ID" value="NZ_CP027668.1"/>
</dbReference>
<dbReference type="KEGG" id="phr:C6569_01885"/>
<dbReference type="InterPro" id="IPR021791">
    <property type="entry name" value="Phage_TAC_11"/>
</dbReference>
<reference evidence="2 3" key="1">
    <citation type="submission" date="2018-03" db="EMBL/GenBank/DDBJ databases">
        <title>Genome sequencing of Phreatobacter sp.</title>
        <authorList>
            <person name="Kim S.-J."/>
            <person name="Heo J."/>
            <person name="Kwon S.-W."/>
        </authorList>
    </citation>
    <scope>NUCLEOTIDE SEQUENCE [LARGE SCALE GENOMIC DNA]</scope>
    <source>
        <strain evidence="2 3">S-12</strain>
    </source>
</reference>
<dbReference type="AlphaFoldDB" id="A0A2S0N6Z8"/>
<dbReference type="EMBL" id="CP027668">
    <property type="protein sequence ID" value="AVO43918.1"/>
    <property type="molecule type" value="Genomic_DNA"/>
</dbReference>
<evidence type="ECO:0000256" key="1">
    <source>
        <dbReference type="SAM" id="MobiDB-lite"/>
    </source>
</evidence>
<protein>
    <submittedName>
        <fullName evidence="2">Gene transfer agent family protein</fullName>
    </submittedName>
</protein>
<dbReference type="OrthoDB" id="7509188at2"/>
<feature type="region of interest" description="Disordered" evidence="1">
    <location>
        <begin position="101"/>
        <end position="147"/>
    </location>
</feature>
<proteinExistence type="predicted"/>
<keyword evidence="3" id="KW-1185">Reference proteome</keyword>
<accession>A0A2S0N6Z8</accession>
<organism evidence="2 3">
    <name type="scientific">Phreatobacter cathodiphilus</name>
    <dbReference type="NCBI Taxonomy" id="1868589"/>
    <lineage>
        <taxon>Bacteria</taxon>
        <taxon>Pseudomonadati</taxon>
        <taxon>Pseudomonadota</taxon>
        <taxon>Alphaproteobacteria</taxon>
        <taxon>Hyphomicrobiales</taxon>
        <taxon>Phreatobacteraceae</taxon>
        <taxon>Phreatobacter</taxon>
    </lineage>
</organism>
<name>A0A2S0N6Z8_9HYPH</name>
<evidence type="ECO:0000313" key="2">
    <source>
        <dbReference type="EMBL" id="AVO43918.1"/>
    </source>
</evidence>
<dbReference type="Pfam" id="PF11836">
    <property type="entry name" value="Phage_TAC_11"/>
    <property type="match status" value="1"/>
</dbReference>